<dbReference type="AlphaFoldDB" id="A0A7C9AJV6"/>
<dbReference type="EMBL" id="GISG01240159">
    <property type="protein sequence ID" value="MBA4668570.1"/>
    <property type="molecule type" value="Transcribed_RNA"/>
</dbReference>
<protein>
    <submittedName>
        <fullName evidence="2">Uncharacterized protein</fullName>
    </submittedName>
</protein>
<keyword evidence="1" id="KW-0472">Membrane</keyword>
<keyword evidence="1" id="KW-0812">Transmembrane</keyword>
<reference evidence="2" key="2">
    <citation type="submission" date="2020-07" db="EMBL/GenBank/DDBJ databases">
        <authorList>
            <person name="Vera ALvarez R."/>
            <person name="Arias-Moreno D.M."/>
            <person name="Jimenez-Jacinto V."/>
            <person name="Jimenez-Bremont J.F."/>
            <person name="Swaminathan K."/>
            <person name="Moose S.P."/>
            <person name="Guerrero-Gonzalez M.L."/>
            <person name="Marino-Ramirez L."/>
            <person name="Landsman D."/>
            <person name="Rodriguez-Kessler M."/>
            <person name="Delgado-Sanchez P."/>
        </authorList>
    </citation>
    <scope>NUCLEOTIDE SEQUENCE</scope>
    <source>
        <tissue evidence="2">Cladode</tissue>
    </source>
</reference>
<evidence type="ECO:0000256" key="1">
    <source>
        <dbReference type="SAM" id="Phobius"/>
    </source>
</evidence>
<organism evidence="2">
    <name type="scientific">Opuntia streptacantha</name>
    <name type="common">Prickly pear cactus</name>
    <name type="synonym">Opuntia cardona</name>
    <dbReference type="NCBI Taxonomy" id="393608"/>
    <lineage>
        <taxon>Eukaryota</taxon>
        <taxon>Viridiplantae</taxon>
        <taxon>Streptophyta</taxon>
        <taxon>Embryophyta</taxon>
        <taxon>Tracheophyta</taxon>
        <taxon>Spermatophyta</taxon>
        <taxon>Magnoliopsida</taxon>
        <taxon>eudicotyledons</taxon>
        <taxon>Gunneridae</taxon>
        <taxon>Pentapetalae</taxon>
        <taxon>Caryophyllales</taxon>
        <taxon>Cactineae</taxon>
        <taxon>Cactaceae</taxon>
        <taxon>Opuntioideae</taxon>
        <taxon>Opuntia</taxon>
    </lineage>
</organism>
<reference evidence="2" key="1">
    <citation type="journal article" date="2013" name="J. Plant Res.">
        <title>Effect of fungi and light on seed germination of three Opuntia species from semiarid lands of central Mexico.</title>
        <authorList>
            <person name="Delgado-Sanchez P."/>
            <person name="Jimenez-Bremont J.F."/>
            <person name="Guerrero-Gonzalez Mde L."/>
            <person name="Flores J."/>
        </authorList>
    </citation>
    <scope>NUCLEOTIDE SEQUENCE</scope>
    <source>
        <tissue evidence="2">Cladode</tissue>
    </source>
</reference>
<proteinExistence type="predicted"/>
<accession>A0A7C9AJV6</accession>
<name>A0A7C9AJV6_OPUST</name>
<feature type="transmembrane region" description="Helical" evidence="1">
    <location>
        <begin position="48"/>
        <end position="71"/>
    </location>
</feature>
<sequence length="118" mass="13831">MIFPSRVSYLIEHMPVLVTVVLVIDQTSINDSSVDSVKIRLVSRLKKIYGGILRSMLFLHGLAPFLFYFFFSWSRDLNLSEFGLSMCFNSIYFESNSLKFNDRKDRPTMIDFVSLFFY</sequence>
<keyword evidence="1" id="KW-1133">Transmembrane helix</keyword>
<evidence type="ECO:0000313" key="2">
    <source>
        <dbReference type="EMBL" id="MBA4668570.1"/>
    </source>
</evidence>